<gene>
    <name evidence="1" type="ORF">HCG48_15855</name>
</gene>
<evidence type="ECO:0000313" key="2">
    <source>
        <dbReference type="Proteomes" id="UP000500857"/>
    </source>
</evidence>
<dbReference type="NCBIfam" id="TIGR03492">
    <property type="entry name" value="lipid-A-disaccharide synthase-related protein"/>
    <property type="match status" value="1"/>
</dbReference>
<proteinExistence type="predicted"/>
<keyword evidence="2" id="KW-1185">Reference proteome</keyword>
<dbReference type="PANTHER" id="PTHR39517:SF1">
    <property type="entry name" value="LIPID-A-DISACCHARIDE SYNTHASE"/>
    <property type="match status" value="1"/>
</dbReference>
<accession>A0A6H1U1H4</accession>
<evidence type="ECO:0008006" key="3">
    <source>
        <dbReference type="Google" id="ProtNLM"/>
    </source>
</evidence>
<organism evidence="1 2">
    <name type="scientific">Oxynema aestuarii AP17</name>
    <dbReference type="NCBI Taxonomy" id="2064643"/>
    <lineage>
        <taxon>Bacteria</taxon>
        <taxon>Bacillati</taxon>
        <taxon>Cyanobacteriota</taxon>
        <taxon>Cyanophyceae</taxon>
        <taxon>Oscillatoriophycideae</taxon>
        <taxon>Oscillatoriales</taxon>
        <taxon>Oscillatoriaceae</taxon>
        <taxon>Oxynema</taxon>
        <taxon>Oxynema aestuarii</taxon>
    </lineage>
</organism>
<dbReference type="SUPFAM" id="SSF53756">
    <property type="entry name" value="UDP-Glycosyltransferase/glycogen phosphorylase"/>
    <property type="match status" value="1"/>
</dbReference>
<dbReference type="KEGG" id="oxy:HCG48_15855"/>
<dbReference type="Proteomes" id="UP000500857">
    <property type="component" value="Chromosome"/>
</dbReference>
<dbReference type="InterPro" id="IPR019994">
    <property type="entry name" value="Lipid-A-disac_synthase-rel_put"/>
</dbReference>
<dbReference type="RefSeq" id="WP_168570025.1">
    <property type="nucleotide sequence ID" value="NZ_CP051167.1"/>
</dbReference>
<reference evidence="1 2" key="1">
    <citation type="submission" date="2020-04" db="EMBL/GenBank/DDBJ databases">
        <authorList>
            <person name="Basu S."/>
            <person name="Maruthanayagam V."/>
            <person name="Chakraborty S."/>
            <person name="Pramanik A."/>
            <person name="Mukherjee J."/>
            <person name="Brink B."/>
        </authorList>
    </citation>
    <scope>NUCLEOTIDE SEQUENCE [LARGE SCALE GENOMIC DNA]</scope>
    <source>
        <strain evidence="1 2">AP17</strain>
    </source>
</reference>
<name>A0A6H1U1H4_9CYAN</name>
<sequence>MKLLCLSNGHGEDAIAVRILRQLQQQDHSLERFVLPLVGEGRAYETLEGVSFIGPVKKMPSGGFIYMDGRQFWGDLRQGLIQLTWAQLQAVRHWAKQGGVILAVGDILPLLMAWASGAEYVFVGTAKSEYYLRDEAGVLPRRTWFEGLESWSGSVYLPWERWLMRHRRCRAVFPRDSLTTETLVKFGIAALDLGNPMMDDLEVDRPAPVFDDRDAERKETERSLVVTLLPGSRVPEAYRNWQQILAAVAGLVEANPRRPQIFLGAIAPDLSLEHLGQELENFGWHKIDDRAPIAVPESLEPLFSRASSALYQQQSATVLLTCEGFVECLREGDLALAMAGTATEQFIGLGKPAIAFPGGGPQFTPAFAEAQSRLLGPSLILLDRPDRAAGAIADLLRDPDTLQAIATNGGRRMGEPGAARRIARHLCQCWQTDRSFPRR</sequence>
<evidence type="ECO:0000313" key="1">
    <source>
        <dbReference type="EMBL" id="QIZ71873.1"/>
    </source>
</evidence>
<dbReference type="EMBL" id="CP051167">
    <property type="protein sequence ID" value="QIZ71873.1"/>
    <property type="molecule type" value="Genomic_DNA"/>
</dbReference>
<protein>
    <recommendedName>
        <fullName evidence="3">Lipid-A-disaccharide synthase</fullName>
    </recommendedName>
</protein>
<dbReference type="PANTHER" id="PTHR39517">
    <property type="entry name" value="SLL0192 PROTEIN"/>
    <property type="match status" value="1"/>
</dbReference>
<dbReference type="AlphaFoldDB" id="A0A6H1U1H4"/>